<evidence type="ECO:0000313" key="2">
    <source>
        <dbReference type="EMBL" id="MFC4359062.1"/>
    </source>
</evidence>
<comment type="caution">
    <text evidence="2">The sequence shown here is derived from an EMBL/GenBank/DDBJ whole genome shotgun (WGS) entry which is preliminary data.</text>
</comment>
<name>A0ABD5PE00_9EURY</name>
<keyword evidence="2" id="KW-0808">Transferase</keyword>
<dbReference type="EC" id="2.1.1.-" evidence="2"/>
<dbReference type="GO" id="GO:0008168">
    <property type="term" value="F:methyltransferase activity"/>
    <property type="evidence" value="ECO:0007669"/>
    <property type="project" value="UniProtKB-KW"/>
</dbReference>
<proteinExistence type="predicted"/>
<gene>
    <name evidence="2" type="ORF">ACFO0N_14020</name>
</gene>
<dbReference type="PANTHER" id="PTHR43591:SF24">
    <property type="entry name" value="2-METHOXY-6-POLYPRENYL-1,4-BENZOQUINOL METHYLASE, MITOCHONDRIAL"/>
    <property type="match status" value="1"/>
</dbReference>
<dbReference type="CDD" id="cd02440">
    <property type="entry name" value="AdoMet_MTases"/>
    <property type="match status" value="1"/>
</dbReference>
<dbReference type="Pfam" id="PF08241">
    <property type="entry name" value="Methyltransf_11"/>
    <property type="match status" value="1"/>
</dbReference>
<dbReference type="SUPFAM" id="SSF53335">
    <property type="entry name" value="S-adenosyl-L-methionine-dependent methyltransferases"/>
    <property type="match status" value="1"/>
</dbReference>
<dbReference type="EMBL" id="JBHSDS010000007">
    <property type="protein sequence ID" value="MFC4359062.1"/>
    <property type="molecule type" value="Genomic_DNA"/>
</dbReference>
<keyword evidence="2" id="KW-0489">Methyltransferase</keyword>
<feature type="domain" description="Methyltransferase type 11" evidence="1">
    <location>
        <begin position="44"/>
        <end position="133"/>
    </location>
</feature>
<evidence type="ECO:0000259" key="1">
    <source>
        <dbReference type="Pfam" id="PF08241"/>
    </source>
</evidence>
<keyword evidence="3" id="KW-1185">Reference proteome</keyword>
<dbReference type="InterPro" id="IPR013216">
    <property type="entry name" value="Methyltransf_11"/>
</dbReference>
<dbReference type="PANTHER" id="PTHR43591">
    <property type="entry name" value="METHYLTRANSFERASE"/>
    <property type="match status" value="1"/>
</dbReference>
<protein>
    <submittedName>
        <fullName evidence="2">Class I SAM-dependent methyltransferase</fullName>
        <ecNumber evidence="2">2.1.1.-</ecNumber>
    </submittedName>
</protein>
<accession>A0ABD5PE00</accession>
<dbReference type="AlphaFoldDB" id="A0ABD5PE00"/>
<dbReference type="RefSeq" id="WP_267620139.1">
    <property type="nucleotide sequence ID" value="NZ_JAODIW010000004.1"/>
</dbReference>
<organism evidence="2 3">
    <name type="scientific">Halobium salinum</name>
    <dbReference type="NCBI Taxonomy" id="1364940"/>
    <lineage>
        <taxon>Archaea</taxon>
        <taxon>Methanobacteriati</taxon>
        <taxon>Methanobacteriota</taxon>
        <taxon>Stenosarchaea group</taxon>
        <taxon>Halobacteria</taxon>
        <taxon>Halobacteriales</taxon>
        <taxon>Haloferacaceae</taxon>
        <taxon>Halobium</taxon>
    </lineage>
</organism>
<evidence type="ECO:0000313" key="3">
    <source>
        <dbReference type="Proteomes" id="UP001595921"/>
    </source>
</evidence>
<dbReference type="InterPro" id="IPR029063">
    <property type="entry name" value="SAM-dependent_MTases_sf"/>
</dbReference>
<dbReference type="GO" id="GO:0032259">
    <property type="term" value="P:methylation"/>
    <property type="evidence" value="ECO:0007669"/>
    <property type="project" value="UniProtKB-KW"/>
</dbReference>
<reference evidence="2 3" key="1">
    <citation type="journal article" date="2019" name="Int. J. Syst. Evol. Microbiol.">
        <title>The Global Catalogue of Microorganisms (GCM) 10K type strain sequencing project: providing services to taxonomists for standard genome sequencing and annotation.</title>
        <authorList>
            <consortium name="The Broad Institute Genomics Platform"/>
            <consortium name="The Broad Institute Genome Sequencing Center for Infectious Disease"/>
            <person name="Wu L."/>
            <person name="Ma J."/>
        </authorList>
    </citation>
    <scope>NUCLEOTIDE SEQUENCE [LARGE SCALE GENOMIC DNA]</scope>
    <source>
        <strain evidence="2 3">CGMCC 1.12553</strain>
    </source>
</reference>
<sequence length="196" mass="20855">MFGPGDVRFFDRLARLYGLGMPAADRGRLAAGLARANRPVERVVDLAGGTGRATTEIDAPERVVLDAAPGMLRRVGERDGDLAPVTGDARRLPLADASVDAVTLVDALHHLPNQRAVAEEVRRVLRPGGAFVVVDFDPTHPLGRLVVLAESLVGFDSIFTGPDDLARFLSRVGFAETTVVDRGFAYTVVGLKGDEG</sequence>
<dbReference type="Gene3D" id="3.40.50.150">
    <property type="entry name" value="Vaccinia Virus protein VP39"/>
    <property type="match status" value="1"/>
</dbReference>
<dbReference type="Proteomes" id="UP001595921">
    <property type="component" value="Unassembled WGS sequence"/>
</dbReference>